<dbReference type="PROSITE" id="PS51257">
    <property type="entry name" value="PROKAR_LIPOPROTEIN"/>
    <property type="match status" value="1"/>
</dbReference>
<keyword evidence="2" id="KW-0732">Signal</keyword>
<dbReference type="GeneID" id="45764200"/>
<sequence>MNSRILAAVAASALTVGLTACGSTSTPTASPEPQPFPREPQCQDISRPADPHNVIGSHWFKDDSCSILNMNRAGAGVDPDQAEKIVYDARMKMLFGKRDIAMLTIEANKQLDHPSGVTTDFAGVIAQRHASVTKEVNESREALGGRAPEGFKVTIVKGDVPSASPGIAPKK</sequence>
<dbReference type="AlphaFoldDB" id="A0A7V8RUZ3"/>
<dbReference type="EMBL" id="LJFS01000029">
    <property type="protein sequence ID" value="KPG29702.1"/>
    <property type="molecule type" value="Genomic_DNA"/>
</dbReference>
<evidence type="ECO:0000313" key="4">
    <source>
        <dbReference type="EMBL" id="KPG29702.1"/>
    </source>
</evidence>
<reference evidence="5 6" key="1">
    <citation type="submission" date="2015-09" db="EMBL/GenBank/DDBJ databases">
        <title>Genome Sequences of Mycobacterium immunogenum Isolates, Recuperated from a Chloraminated Drinking Water Distribution System Simulator Subjected to Episodes of Nitrification.</title>
        <authorList>
            <person name="Gomez-Alvarez V."/>
            <person name="Revetta R.P."/>
        </authorList>
    </citation>
    <scope>NUCLEOTIDE SEQUENCE [LARGE SCALE GENOMIC DNA]</scope>
    <source>
        <strain evidence="3 5">H008</strain>
        <strain evidence="4 6">H076</strain>
    </source>
</reference>
<feature type="region of interest" description="Disordered" evidence="1">
    <location>
        <begin position="21"/>
        <end position="50"/>
    </location>
</feature>
<protein>
    <recommendedName>
        <fullName evidence="7">Lipoprotein</fullName>
    </recommendedName>
</protein>
<evidence type="ECO:0000313" key="5">
    <source>
        <dbReference type="Proteomes" id="UP000037843"/>
    </source>
</evidence>
<keyword evidence="6" id="KW-1185">Reference proteome</keyword>
<feature type="chain" id="PRO_5039290144" description="Lipoprotein" evidence="2">
    <location>
        <begin position="30"/>
        <end position="171"/>
    </location>
</feature>
<evidence type="ECO:0008006" key="7">
    <source>
        <dbReference type="Google" id="ProtNLM"/>
    </source>
</evidence>
<evidence type="ECO:0000313" key="3">
    <source>
        <dbReference type="EMBL" id="KPG04777.1"/>
    </source>
</evidence>
<dbReference type="Proteomes" id="UP000037962">
    <property type="component" value="Unassembled WGS sequence"/>
</dbReference>
<dbReference type="Proteomes" id="UP000037843">
    <property type="component" value="Unassembled WGS sequence"/>
</dbReference>
<gene>
    <name evidence="3" type="ORF">AN908_23280</name>
    <name evidence="4" type="ORF">AN912_20230</name>
</gene>
<evidence type="ECO:0000313" key="6">
    <source>
        <dbReference type="Proteomes" id="UP000037962"/>
    </source>
</evidence>
<dbReference type="EMBL" id="LJFO01000016">
    <property type="protein sequence ID" value="KPG04777.1"/>
    <property type="molecule type" value="Genomic_DNA"/>
</dbReference>
<evidence type="ECO:0000256" key="1">
    <source>
        <dbReference type="SAM" id="MobiDB-lite"/>
    </source>
</evidence>
<evidence type="ECO:0000256" key="2">
    <source>
        <dbReference type="SAM" id="SignalP"/>
    </source>
</evidence>
<accession>A0A7V8RUZ3</accession>
<name>A0A7V8RUZ3_9MYCO</name>
<dbReference type="KEGG" id="miz:BAB75_09855"/>
<dbReference type="RefSeq" id="WP_043079547.1">
    <property type="nucleotide sequence ID" value="NZ_CP011530.1"/>
</dbReference>
<comment type="caution">
    <text evidence="3">The sequence shown here is derived from an EMBL/GenBank/DDBJ whole genome shotgun (WGS) entry which is preliminary data.</text>
</comment>
<proteinExistence type="predicted"/>
<feature type="signal peptide" evidence="2">
    <location>
        <begin position="1"/>
        <end position="29"/>
    </location>
</feature>
<organism evidence="3 5">
    <name type="scientific">Mycobacteroides immunogenum</name>
    <dbReference type="NCBI Taxonomy" id="83262"/>
    <lineage>
        <taxon>Bacteria</taxon>
        <taxon>Bacillati</taxon>
        <taxon>Actinomycetota</taxon>
        <taxon>Actinomycetes</taxon>
        <taxon>Mycobacteriales</taxon>
        <taxon>Mycobacteriaceae</taxon>
        <taxon>Mycobacteroides</taxon>
    </lineage>
</organism>